<dbReference type="AlphaFoldDB" id="A0A151ZDQ1"/>
<proteinExistence type="predicted"/>
<dbReference type="InterPro" id="IPR029063">
    <property type="entry name" value="SAM-dependent_MTases_sf"/>
</dbReference>
<feature type="region of interest" description="Disordered" evidence="1">
    <location>
        <begin position="1"/>
        <end position="27"/>
    </location>
</feature>
<dbReference type="Pfam" id="PF10294">
    <property type="entry name" value="Methyltransf_16"/>
    <property type="match status" value="1"/>
</dbReference>
<evidence type="ECO:0000313" key="3">
    <source>
        <dbReference type="Proteomes" id="UP000076078"/>
    </source>
</evidence>
<dbReference type="InterPro" id="IPR019410">
    <property type="entry name" value="Methyltransf_16"/>
</dbReference>
<dbReference type="OrthoDB" id="19299at2759"/>
<feature type="region of interest" description="Disordered" evidence="1">
    <location>
        <begin position="212"/>
        <end position="241"/>
    </location>
</feature>
<dbReference type="PANTHER" id="PTHR14614:SF109">
    <property type="entry name" value="RIBOSOMAL LYSINE N-METHYLTRANSFERASE 5"/>
    <property type="match status" value="1"/>
</dbReference>
<organism evidence="2 3">
    <name type="scientific">Tieghemostelium lacteum</name>
    <name type="common">Slime mold</name>
    <name type="synonym">Dictyostelium lacteum</name>
    <dbReference type="NCBI Taxonomy" id="361077"/>
    <lineage>
        <taxon>Eukaryota</taxon>
        <taxon>Amoebozoa</taxon>
        <taxon>Evosea</taxon>
        <taxon>Eumycetozoa</taxon>
        <taxon>Dictyostelia</taxon>
        <taxon>Dictyosteliales</taxon>
        <taxon>Raperosteliaceae</taxon>
        <taxon>Tieghemostelium</taxon>
    </lineage>
</organism>
<reference evidence="2 3" key="1">
    <citation type="submission" date="2015-12" db="EMBL/GenBank/DDBJ databases">
        <title>Dictyostelia acquired genes for synthesis and detection of signals that induce cell-type specialization by lateral gene transfer from prokaryotes.</title>
        <authorList>
            <person name="Gloeckner G."/>
            <person name="Schaap P."/>
        </authorList>
    </citation>
    <scope>NUCLEOTIDE SEQUENCE [LARGE SCALE GENOMIC DNA]</scope>
    <source>
        <strain evidence="2 3">TK</strain>
    </source>
</reference>
<dbReference type="PANTHER" id="PTHR14614">
    <property type="entry name" value="HEPATOCELLULAR CARCINOMA-ASSOCIATED ANTIGEN"/>
    <property type="match status" value="1"/>
</dbReference>
<evidence type="ECO:0000256" key="1">
    <source>
        <dbReference type="SAM" id="MobiDB-lite"/>
    </source>
</evidence>
<evidence type="ECO:0000313" key="2">
    <source>
        <dbReference type="EMBL" id="KYQ92088.1"/>
    </source>
</evidence>
<dbReference type="OMA" id="YEDHCID"/>
<sequence>MGRRSMKTNGNGHYAPNQVQNQHHQHHKNLNPTIQLPRSWDYYERFKQSYFFPFKSKTIEIKQSPKGPYIGSCVWDTSIVMSKYFELVIGSDALKGKRIIEVGSGVGLLGITLSNLGADIILTDQENMHDILNENVTNNCPHSTTTQVKELWWGSNVEAFNPPFDMIVGSDLIYEDHCIDILLQCLLDLSSFHPNLQRKAKLSAAATIDEQLEELDLNDEKEDDENENDEEEEEEEEEVEDYIIEQEQERKELEKKLKLLEDGVEEEGSLEKSFALEASDTVIYLGYEHREMNAELLFFNKVAQYFDYETIHTKDLNPGFQAVDIRILKMKRKPTPQPPSDNLENIHQSKDETVTDTNITTTTTTTTSVV</sequence>
<dbReference type="Proteomes" id="UP000076078">
    <property type="component" value="Unassembled WGS sequence"/>
</dbReference>
<dbReference type="STRING" id="361077.A0A151ZDQ1"/>
<dbReference type="Gene3D" id="3.40.50.150">
    <property type="entry name" value="Vaccinia Virus protein VP39"/>
    <property type="match status" value="2"/>
</dbReference>
<dbReference type="GO" id="GO:0005829">
    <property type="term" value="C:cytosol"/>
    <property type="evidence" value="ECO:0007669"/>
    <property type="project" value="TreeGrafter"/>
</dbReference>
<comment type="caution">
    <text evidence="2">The sequence shown here is derived from an EMBL/GenBank/DDBJ whole genome shotgun (WGS) entry which is preliminary data.</text>
</comment>
<dbReference type="SUPFAM" id="SSF53335">
    <property type="entry name" value="S-adenosyl-L-methionine-dependent methyltransferases"/>
    <property type="match status" value="1"/>
</dbReference>
<keyword evidence="3" id="KW-1185">Reference proteome</keyword>
<dbReference type="InParanoid" id="A0A151ZDQ1"/>
<dbReference type="EMBL" id="LODT01000031">
    <property type="protein sequence ID" value="KYQ92088.1"/>
    <property type="molecule type" value="Genomic_DNA"/>
</dbReference>
<name>A0A151ZDQ1_TIELA</name>
<gene>
    <name evidence="2" type="ORF">DLAC_06925</name>
</gene>
<accession>A0A151ZDQ1</accession>
<protein>
    <submittedName>
        <fullName evidence="2">Uncharacterized protein</fullName>
    </submittedName>
</protein>
<dbReference type="FunCoup" id="A0A151ZDQ1">
    <property type="interactions" value="609"/>
</dbReference>
<dbReference type="GO" id="GO:0032991">
    <property type="term" value="C:protein-containing complex"/>
    <property type="evidence" value="ECO:0007669"/>
    <property type="project" value="TreeGrafter"/>
</dbReference>